<proteinExistence type="predicted"/>
<evidence type="ECO:0000313" key="1">
    <source>
        <dbReference type="EMBL" id="QKU35204.1"/>
    </source>
</evidence>
<organism evidence="1">
    <name type="scientific">Tupanvirus soda lake</name>
    <dbReference type="NCBI Taxonomy" id="2126985"/>
    <lineage>
        <taxon>Viruses</taxon>
        <taxon>Varidnaviria</taxon>
        <taxon>Bamfordvirae</taxon>
        <taxon>Nucleocytoviricota</taxon>
        <taxon>Megaviricetes</taxon>
        <taxon>Imitervirales</taxon>
        <taxon>Mimiviridae</taxon>
        <taxon>Megamimivirinae</taxon>
        <taxon>Tupanvirus</taxon>
        <taxon>Tupanvirus salinum</taxon>
    </lineage>
</organism>
<dbReference type="EMBL" id="KY523104">
    <property type="protein sequence ID" value="QKU35204.1"/>
    <property type="molecule type" value="Genomic_DNA"/>
</dbReference>
<dbReference type="RefSeq" id="YP_010781861.1">
    <property type="nucleotide sequence ID" value="NC_075039.1"/>
</dbReference>
<sequence>MGIQNVNRMDITICVDGSTPDMTDILSLKGVNLVNHDFTINFKSFCVGSEFITFKYKTVTHLLTNLLQKIKKNT</sequence>
<accession>A0A6N1NKI2</accession>
<dbReference type="KEGG" id="vg:80518625"/>
<dbReference type="GeneID" id="80518625"/>
<reference evidence="1" key="2">
    <citation type="journal article" date="2018" name="Nat. Commun.">
        <title>Tailed giant Tupanvirus possesses the most complete translational apparatus of the known virosphere.</title>
        <authorList>
            <person name="Abrahao J."/>
            <person name="Silva L."/>
            <person name="Silva L.S."/>
            <person name="Khalil J.Y.B."/>
            <person name="Rodrigues R."/>
            <person name="Arantes T."/>
            <person name="Assis F."/>
            <person name="Boratto P."/>
            <person name="Andrade M."/>
            <person name="Kroon E.G."/>
            <person name="Ribeiro B."/>
            <person name="Bergier I."/>
            <person name="Seligmann H."/>
            <person name="Ghigo E."/>
            <person name="Colson P."/>
            <person name="Levasseur A."/>
            <person name="Kroemer G."/>
            <person name="Raoult D."/>
            <person name="La Scola B."/>
        </authorList>
    </citation>
    <scope>NUCLEOTIDE SEQUENCE [LARGE SCALE GENOMIC DNA]</scope>
    <source>
        <strain evidence="1">Soda lake</strain>
    </source>
</reference>
<protein>
    <submittedName>
        <fullName evidence="1">Putative orfan</fullName>
    </submittedName>
</protein>
<reference evidence="1" key="1">
    <citation type="submission" date="2017-01" db="EMBL/GenBank/DDBJ databases">
        <authorList>
            <person name="Assis F.L."/>
            <person name="Abrahao J.S."/>
            <person name="Silva L."/>
            <person name="Khalil J.B."/>
            <person name="Rodrigues R."/>
            <person name="Silva L.S."/>
            <person name="Arantes T."/>
            <person name="Boratto P."/>
            <person name="Andrade M."/>
            <person name="Kroon E.G."/>
            <person name="Ribeiro B."/>
            <person name="Bergier I."/>
            <person name="Seligmann H."/>
            <person name="Ghigo E."/>
            <person name="Colson P."/>
            <person name="Levasseur A."/>
            <person name="Raoult D."/>
            <person name="Scola B.L."/>
        </authorList>
    </citation>
    <scope>NUCLEOTIDE SEQUENCE</scope>
    <source>
        <strain evidence="1">Soda lake</strain>
    </source>
</reference>
<name>A0A6N1NKI2_9VIRU</name>